<evidence type="ECO:0000313" key="1">
    <source>
        <dbReference type="EMBL" id="KAJ9681011.1"/>
    </source>
</evidence>
<dbReference type="Proteomes" id="UP001168098">
    <property type="component" value="Unassembled WGS sequence"/>
</dbReference>
<organism evidence="1 2">
    <name type="scientific">Vitis rotundifolia</name>
    <name type="common">Muscadine grape</name>
    <dbReference type="NCBI Taxonomy" id="103349"/>
    <lineage>
        <taxon>Eukaryota</taxon>
        <taxon>Viridiplantae</taxon>
        <taxon>Streptophyta</taxon>
        <taxon>Embryophyta</taxon>
        <taxon>Tracheophyta</taxon>
        <taxon>Spermatophyta</taxon>
        <taxon>Magnoliopsida</taxon>
        <taxon>eudicotyledons</taxon>
        <taxon>Gunneridae</taxon>
        <taxon>Pentapetalae</taxon>
        <taxon>rosids</taxon>
        <taxon>Vitales</taxon>
        <taxon>Vitaceae</taxon>
        <taxon>Viteae</taxon>
        <taxon>Vitis</taxon>
    </lineage>
</organism>
<evidence type="ECO:0000313" key="2">
    <source>
        <dbReference type="Proteomes" id="UP001168098"/>
    </source>
</evidence>
<keyword evidence="2" id="KW-1185">Reference proteome</keyword>
<comment type="caution">
    <text evidence="1">The sequence shown here is derived from an EMBL/GenBank/DDBJ whole genome shotgun (WGS) entry which is preliminary data.</text>
</comment>
<name>A0AA39DEF7_VITRO</name>
<dbReference type="AlphaFoldDB" id="A0AA39DEF7"/>
<dbReference type="EMBL" id="JARBHA010000015">
    <property type="protein sequence ID" value="KAJ9681011.1"/>
    <property type="molecule type" value="Genomic_DNA"/>
</dbReference>
<gene>
    <name evidence="1" type="ORF">PVL29_020092</name>
</gene>
<accession>A0AA39DEF7</accession>
<reference evidence="1 2" key="1">
    <citation type="journal article" date="2023" name="BMC Biotechnol.">
        <title>Vitis rotundifolia cv Carlos genome sequencing.</title>
        <authorList>
            <person name="Huff M."/>
            <person name="Hulse-Kemp A."/>
            <person name="Scheffler B."/>
            <person name="Youngblood R."/>
            <person name="Simpson S."/>
            <person name="Babiker E."/>
            <person name="Staton M."/>
        </authorList>
    </citation>
    <scope>NUCLEOTIDE SEQUENCE [LARGE SCALE GENOMIC DNA]</scope>
    <source>
        <tissue evidence="1">Leaf</tissue>
    </source>
</reference>
<proteinExistence type="predicted"/>
<sequence>MAALLMTVKLRRNSGQPESTWLLPDDVSTMEPNAIQLPLSSLHLTNEVKIFKIKDWGLGTGDWGMGLVTDQSFV</sequence>
<protein>
    <submittedName>
        <fullName evidence="1">Uncharacterized protein</fullName>
    </submittedName>
</protein>